<dbReference type="RefSeq" id="WP_076344918.1">
    <property type="nucleotide sequence ID" value="NZ_CP019082.1"/>
</dbReference>
<evidence type="ECO:0000259" key="1">
    <source>
        <dbReference type="Pfam" id="PF23571"/>
    </source>
</evidence>
<dbReference type="Gene3D" id="3.40.50.12780">
    <property type="entry name" value="N-terminal domain of ligase-like"/>
    <property type="match status" value="1"/>
</dbReference>
<dbReference type="InterPro" id="IPR055378">
    <property type="entry name" value="GH3_C"/>
</dbReference>
<evidence type="ECO:0000259" key="2">
    <source>
        <dbReference type="Pfam" id="PF23572"/>
    </source>
</evidence>
<dbReference type="InterPro" id="IPR042099">
    <property type="entry name" value="ANL_N_sf"/>
</dbReference>
<dbReference type="Pfam" id="PF23572">
    <property type="entry name" value="GH3_C"/>
    <property type="match status" value="1"/>
</dbReference>
<dbReference type="Pfam" id="PF23571">
    <property type="entry name" value="GH3_M"/>
    <property type="match status" value="1"/>
</dbReference>
<keyword evidence="4" id="KW-1185">Reference proteome</keyword>
<name>A0A1U7CN29_9BACT</name>
<accession>A0A1U7CN29</accession>
<dbReference type="GO" id="GO:0005737">
    <property type="term" value="C:cytoplasm"/>
    <property type="evidence" value="ECO:0007669"/>
    <property type="project" value="TreeGrafter"/>
</dbReference>
<dbReference type="Pfam" id="PF03321">
    <property type="entry name" value="GH3"/>
    <property type="match status" value="1"/>
</dbReference>
<evidence type="ECO:0000313" key="3">
    <source>
        <dbReference type="EMBL" id="APW60342.1"/>
    </source>
</evidence>
<dbReference type="GO" id="GO:0016881">
    <property type="term" value="F:acid-amino acid ligase activity"/>
    <property type="evidence" value="ECO:0007669"/>
    <property type="project" value="TreeGrafter"/>
</dbReference>
<dbReference type="EMBL" id="CP019082">
    <property type="protein sequence ID" value="APW60342.1"/>
    <property type="molecule type" value="Genomic_DNA"/>
</dbReference>
<dbReference type="STRING" id="1387353.BSF38_01810"/>
<sequence>MNLAAATTDPEPVAWTTRVAGARATRRLVNAGFHVHARHRMNRLAAMDAVEVQERTLRNLVARACQTRFGRDHGFAEIATVDDFQRRVPVRTYETLWDDYLRSSYPVFDDLTWPGRIPYLALTSGTTQGATKYIPVSREMVRSNRKAAQTMVAAHLTARPDSRLFEGRMFFLGGTTQLEDPAPGVRQGDLSGIAAIELSSLLRPYTFPPLDLALESDWDRKLALLAERSLSEPITLVSGVPSWLLMLFQRVLELSGKSTIGEVWPMLEMVVHGGVKFDPYVQAFRDVVGRSDVRLQETYPCSEGFIAYGDPQTGLLRLLVDHGIFYEFVPVSEYNPTAAPKARRWLGDVETGVDYVIVVSTCAGMWAHVIGDTIRFESLDPPLIRFTGRTKYTLSAFGEHLINEEIEAAIAAAASETRTSVRDWHVGPVFTGSLGHHQYVMEFNSRAEEPARFRDLLDQDLLRRNADYAAHRVAGVGMPAPGLILTRPGAFEAWMRRRGKLGGQNKVPRMDGSGALTRDLVAFIREADLVEAEASPGETSDS</sequence>
<dbReference type="AlphaFoldDB" id="A0A1U7CN29"/>
<gene>
    <name evidence="3" type="ORF">BSF38_01810</name>
</gene>
<feature type="domain" description="GH3 C-terminal" evidence="2">
    <location>
        <begin position="404"/>
        <end position="510"/>
    </location>
</feature>
<dbReference type="InterPro" id="IPR004993">
    <property type="entry name" value="GH3"/>
</dbReference>
<protein>
    <recommendedName>
        <fullName evidence="5">GH3 auxin-responsive promoter</fullName>
    </recommendedName>
</protein>
<dbReference type="KEGG" id="pbor:BSF38_01810"/>
<reference evidence="4" key="1">
    <citation type="submission" date="2016-12" db="EMBL/GenBank/DDBJ databases">
        <title>Comparative genomics of four Isosphaeraceae planctomycetes: a common pool of plasmids and glycoside hydrolase genes.</title>
        <authorList>
            <person name="Ivanova A."/>
        </authorList>
    </citation>
    <scope>NUCLEOTIDE SEQUENCE [LARGE SCALE GENOMIC DNA]</scope>
    <source>
        <strain evidence="4">PX4</strain>
    </source>
</reference>
<feature type="domain" description="GH3 middle" evidence="1">
    <location>
        <begin position="318"/>
        <end position="389"/>
    </location>
</feature>
<dbReference type="PANTHER" id="PTHR31901:SF9">
    <property type="entry name" value="GH3 DOMAIN-CONTAINING PROTEIN"/>
    <property type="match status" value="1"/>
</dbReference>
<dbReference type="OrthoDB" id="5678283at2"/>
<dbReference type="Proteomes" id="UP000186309">
    <property type="component" value="Chromosome"/>
</dbReference>
<organism evidence="3 4">
    <name type="scientific">Paludisphaera borealis</name>
    <dbReference type="NCBI Taxonomy" id="1387353"/>
    <lineage>
        <taxon>Bacteria</taxon>
        <taxon>Pseudomonadati</taxon>
        <taxon>Planctomycetota</taxon>
        <taxon>Planctomycetia</taxon>
        <taxon>Isosphaerales</taxon>
        <taxon>Isosphaeraceae</taxon>
        <taxon>Paludisphaera</taxon>
    </lineage>
</organism>
<evidence type="ECO:0008006" key="5">
    <source>
        <dbReference type="Google" id="ProtNLM"/>
    </source>
</evidence>
<evidence type="ECO:0000313" key="4">
    <source>
        <dbReference type="Proteomes" id="UP000186309"/>
    </source>
</evidence>
<proteinExistence type="predicted"/>
<dbReference type="PANTHER" id="PTHR31901">
    <property type="entry name" value="GH3 DOMAIN-CONTAINING PROTEIN"/>
    <property type="match status" value="1"/>
</dbReference>
<dbReference type="InterPro" id="IPR055377">
    <property type="entry name" value="GH3_M"/>
</dbReference>